<dbReference type="GeneID" id="42777526"/>
<keyword evidence="2" id="KW-1185">Reference proteome</keyword>
<organism evidence="1 2">
    <name type="scientific">Clostridium paraputrificum</name>
    <dbReference type="NCBI Taxonomy" id="29363"/>
    <lineage>
        <taxon>Bacteria</taxon>
        <taxon>Bacillati</taxon>
        <taxon>Bacillota</taxon>
        <taxon>Clostridia</taxon>
        <taxon>Eubacteriales</taxon>
        <taxon>Clostridiaceae</taxon>
        <taxon>Clostridium</taxon>
    </lineage>
</organism>
<dbReference type="Proteomes" id="UP000092714">
    <property type="component" value="Unassembled WGS sequence"/>
</dbReference>
<gene>
    <name evidence="1" type="ORF">CP373A1_01955</name>
</gene>
<dbReference type="EMBL" id="MAPZ01000009">
    <property type="protein sequence ID" value="OBY12382.1"/>
    <property type="molecule type" value="Genomic_DNA"/>
</dbReference>
<proteinExistence type="predicted"/>
<comment type="caution">
    <text evidence="1">The sequence shown here is derived from an EMBL/GenBank/DDBJ whole genome shotgun (WGS) entry which is preliminary data.</text>
</comment>
<name>A0A174RI15_9CLOT</name>
<evidence type="ECO:0000313" key="2">
    <source>
        <dbReference type="Proteomes" id="UP000092714"/>
    </source>
</evidence>
<protein>
    <submittedName>
        <fullName evidence="1">Uncharacterized protein</fullName>
    </submittedName>
</protein>
<reference evidence="1 2" key="1">
    <citation type="submission" date="2016-06" db="EMBL/GenBank/DDBJ databases">
        <authorList>
            <person name="Kjaerup R.B."/>
            <person name="Dalgaard T.S."/>
            <person name="Juul-Madsen H.R."/>
        </authorList>
    </citation>
    <scope>NUCLEOTIDE SEQUENCE [LARGE SCALE GENOMIC DNA]</scope>
    <source>
        <strain evidence="1 2">373-A1</strain>
    </source>
</reference>
<dbReference type="RefSeq" id="WP_027099683.1">
    <property type="nucleotide sequence ID" value="NZ_CABHIH010000001.1"/>
</dbReference>
<accession>A0A174RI15</accession>
<dbReference type="eggNOG" id="ENOG50325C2">
    <property type="taxonomic scope" value="Bacteria"/>
</dbReference>
<evidence type="ECO:0000313" key="1">
    <source>
        <dbReference type="EMBL" id="OBY12382.1"/>
    </source>
</evidence>
<sequence>METSGYIVEYGKCYIFPKNKMIIVSKSYERSLCKEDITNEIYGDMGKSVLEEDSTYIKAVEYALDEYFENEFDLIIGIKDKESNTYDMKLQEECINKNFLYRSYIKNGYTFKSIDCVKKYVNKCKEKNELVKFDRITLKIIITTSFGDRLAEFVQALGNASSLDGNENRKKDVFKSEIIKNSFANIKYSSIDFKSLMEELMEWESYNFQWNGYFGEIMKLCNKTGFRFEEDKEAYKLRDYIIAFIQSKNFLFIPCMKKYKKDLYLDLNNNRYIYNNESKGFHKVLSKESSFLFESSKINSKEIIFHEDLEVGYLLYYIEDKVYISLGRYDSLSKRVTVIDINDKILNEFISFINKFIELEEDKLRI</sequence>
<dbReference type="AlphaFoldDB" id="A0A174RI15"/>